<evidence type="ECO:0000313" key="2">
    <source>
        <dbReference type="EMBL" id="CAD5113566.1"/>
    </source>
</evidence>
<evidence type="ECO:0000256" key="1">
    <source>
        <dbReference type="ARBA" id="ARBA00009619"/>
    </source>
</evidence>
<name>A0A7I8VBJ9_9ANNE</name>
<dbReference type="InterPro" id="IPR021298">
    <property type="entry name" value="CFAP298"/>
</dbReference>
<dbReference type="AlphaFoldDB" id="A0A7I8VBJ9"/>
<reference evidence="2 3" key="1">
    <citation type="submission" date="2020-08" db="EMBL/GenBank/DDBJ databases">
        <authorList>
            <person name="Hejnol A."/>
        </authorList>
    </citation>
    <scope>NUCLEOTIDE SEQUENCE [LARGE SCALE GENOMIC DNA]</scope>
</reference>
<comment type="caution">
    <text evidence="2">The sequence shown here is derived from an EMBL/GenBank/DDBJ whole genome shotgun (WGS) entry which is preliminary data.</text>
</comment>
<proteinExistence type="inferred from homology"/>
<keyword evidence="3" id="KW-1185">Reference proteome</keyword>
<dbReference type="GO" id="GO:0003352">
    <property type="term" value="P:regulation of cilium movement"/>
    <property type="evidence" value="ECO:0007669"/>
    <property type="project" value="InterPro"/>
</dbReference>
<comment type="similarity">
    <text evidence="1">Belongs to the CFAP298 family.</text>
</comment>
<dbReference type="PANTHER" id="PTHR13238:SF0">
    <property type="entry name" value="CILIA- AND FLAGELLA-ASSOCIATED PROTEIN 298"/>
    <property type="match status" value="1"/>
</dbReference>
<accession>A0A7I8VBJ9</accession>
<dbReference type="EMBL" id="CAJFCJ010000004">
    <property type="protein sequence ID" value="CAD5113566.1"/>
    <property type="molecule type" value="Genomic_DNA"/>
</dbReference>
<dbReference type="OrthoDB" id="276065at2759"/>
<protein>
    <submittedName>
        <fullName evidence="2">Uncharacterized protein</fullName>
    </submittedName>
</protein>
<dbReference type="Proteomes" id="UP000549394">
    <property type="component" value="Unassembled WGS sequence"/>
</dbReference>
<evidence type="ECO:0000313" key="3">
    <source>
        <dbReference type="Proteomes" id="UP000549394"/>
    </source>
</evidence>
<dbReference type="PANTHER" id="PTHR13238">
    <property type="entry name" value="PROTEIN C21ORF59"/>
    <property type="match status" value="1"/>
</dbReference>
<dbReference type="Pfam" id="PF11069">
    <property type="entry name" value="CFAP298"/>
    <property type="match status" value="1"/>
</dbReference>
<sequence>MVKLHIKKGDEDQFLIETTVQISVEDLMKLLIPIYNGRLKVNRICSEIEMLAESGASLPPNMQGLTEEQVEELRLVDEWTEKCSPSGGYDFKRDVMGRRNGRSPSQKMKDVLLKTVKEAKEMISKKKIGEGVFVTQNTVDEALSILRGAVTIVYPMNLPPHDPIRMEFENVEDLAGTQASLEILNIEDSAIWWAGKEFQRGKNLQDYVGKNEKTKILCKLQKRGGGPPAREPVVNEDERKAMMSYYYKKQEEFKKLEKESDDEYLNSDWCDNNALKRQFQGMTDIKWKSGFR</sequence>
<organism evidence="2 3">
    <name type="scientific">Dimorphilus gyrociliatus</name>
    <dbReference type="NCBI Taxonomy" id="2664684"/>
    <lineage>
        <taxon>Eukaryota</taxon>
        <taxon>Metazoa</taxon>
        <taxon>Spiralia</taxon>
        <taxon>Lophotrochozoa</taxon>
        <taxon>Annelida</taxon>
        <taxon>Polychaeta</taxon>
        <taxon>Polychaeta incertae sedis</taxon>
        <taxon>Dinophilidae</taxon>
        <taxon>Dimorphilus</taxon>
    </lineage>
</organism>
<gene>
    <name evidence="2" type="ORF">DGYR_LOCUS2532</name>
</gene>